<protein>
    <submittedName>
        <fullName evidence="7">MFS transporter</fullName>
    </submittedName>
</protein>
<dbReference type="Proteomes" id="UP000450676">
    <property type="component" value="Unassembled WGS sequence"/>
</dbReference>
<evidence type="ECO:0000256" key="6">
    <source>
        <dbReference type="SAM" id="Phobius"/>
    </source>
</evidence>
<feature type="transmembrane region" description="Helical" evidence="6">
    <location>
        <begin position="99"/>
        <end position="121"/>
    </location>
</feature>
<keyword evidence="4 6" id="KW-1133">Transmembrane helix</keyword>
<accession>A0A7X4H7M9</accession>
<dbReference type="Pfam" id="PF07690">
    <property type="entry name" value="MFS_1"/>
    <property type="match status" value="1"/>
</dbReference>
<proteinExistence type="predicted"/>
<keyword evidence="5 6" id="KW-0472">Membrane</keyword>
<reference evidence="7 8" key="1">
    <citation type="submission" date="2019-12" db="EMBL/GenBank/DDBJ databases">
        <title>Novel species isolated from a subtropical stream in China.</title>
        <authorList>
            <person name="Lu H."/>
        </authorList>
    </citation>
    <scope>NUCLEOTIDE SEQUENCE [LARGE SCALE GENOMIC DNA]</scope>
    <source>
        <strain evidence="7 8">FT127W</strain>
    </source>
</reference>
<dbReference type="PANTHER" id="PTHR43385:SF1">
    <property type="entry name" value="RIBOFLAVIN TRANSPORTER RIBJ"/>
    <property type="match status" value="1"/>
</dbReference>
<feature type="transmembrane region" description="Helical" evidence="6">
    <location>
        <begin position="217"/>
        <end position="240"/>
    </location>
</feature>
<evidence type="ECO:0000313" key="8">
    <source>
        <dbReference type="Proteomes" id="UP000450676"/>
    </source>
</evidence>
<organism evidence="7 8">
    <name type="scientific">Pseudoduganella aquatica</name>
    <dbReference type="NCBI Taxonomy" id="2660641"/>
    <lineage>
        <taxon>Bacteria</taxon>
        <taxon>Pseudomonadati</taxon>
        <taxon>Pseudomonadota</taxon>
        <taxon>Betaproteobacteria</taxon>
        <taxon>Burkholderiales</taxon>
        <taxon>Oxalobacteraceae</taxon>
        <taxon>Telluria group</taxon>
        <taxon>Pseudoduganella</taxon>
    </lineage>
</organism>
<evidence type="ECO:0000256" key="4">
    <source>
        <dbReference type="ARBA" id="ARBA00022989"/>
    </source>
</evidence>
<dbReference type="Gene3D" id="1.20.1250.20">
    <property type="entry name" value="MFS general substrate transporter like domains"/>
    <property type="match status" value="1"/>
</dbReference>
<dbReference type="SUPFAM" id="SSF103473">
    <property type="entry name" value="MFS general substrate transporter"/>
    <property type="match status" value="1"/>
</dbReference>
<comment type="caution">
    <text evidence="7">The sequence shown here is derived from an EMBL/GenBank/DDBJ whole genome shotgun (WGS) entry which is preliminary data.</text>
</comment>
<feature type="transmembrane region" description="Helical" evidence="6">
    <location>
        <begin position="282"/>
        <end position="301"/>
    </location>
</feature>
<keyword evidence="8" id="KW-1185">Reference proteome</keyword>
<feature type="transmembrane region" description="Helical" evidence="6">
    <location>
        <begin position="73"/>
        <end position="93"/>
    </location>
</feature>
<dbReference type="InterPro" id="IPR036259">
    <property type="entry name" value="MFS_trans_sf"/>
</dbReference>
<feature type="transmembrane region" description="Helical" evidence="6">
    <location>
        <begin position="47"/>
        <end position="66"/>
    </location>
</feature>
<feature type="transmembrane region" description="Helical" evidence="6">
    <location>
        <begin position="252"/>
        <end position="270"/>
    </location>
</feature>
<evidence type="ECO:0000256" key="3">
    <source>
        <dbReference type="ARBA" id="ARBA00022692"/>
    </source>
</evidence>
<feature type="transmembrane region" description="Helical" evidence="6">
    <location>
        <begin position="339"/>
        <end position="361"/>
    </location>
</feature>
<evidence type="ECO:0000313" key="7">
    <source>
        <dbReference type="EMBL" id="MYN06213.1"/>
    </source>
</evidence>
<keyword evidence="2" id="KW-0813">Transport</keyword>
<feature type="transmembrane region" description="Helical" evidence="6">
    <location>
        <begin position="7"/>
        <end position="27"/>
    </location>
</feature>
<dbReference type="InterPro" id="IPR011701">
    <property type="entry name" value="MFS"/>
</dbReference>
<dbReference type="GO" id="GO:0022857">
    <property type="term" value="F:transmembrane transporter activity"/>
    <property type="evidence" value="ECO:0007669"/>
    <property type="project" value="InterPro"/>
</dbReference>
<feature type="transmembrane region" description="Helical" evidence="6">
    <location>
        <begin position="367"/>
        <end position="391"/>
    </location>
</feature>
<dbReference type="AlphaFoldDB" id="A0A7X4H7M9"/>
<comment type="subcellular location">
    <subcellularLocation>
        <location evidence="1">Membrane</location>
        <topology evidence="1">Multi-pass membrane protein</topology>
    </subcellularLocation>
</comment>
<name>A0A7X4H7M9_9BURK</name>
<gene>
    <name evidence="7" type="ORF">GTP77_02555</name>
</gene>
<dbReference type="RefSeq" id="WP_161070601.1">
    <property type="nucleotide sequence ID" value="NZ_WWCU01000002.1"/>
</dbReference>
<dbReference type="EMBL" id="WWCU01000002">
    <property type="protein sequence ID" value="MYN06213.1"/>
    <property type="molecule type" value="Genomic_DNA"/>
</dbReference>
<sequence length="399" mass="42186">MPQRWKTLAILACTQIMSWGALYYAIAILAPEIQREMGWRGEAVVGAFSWSLLVSGLAATPIGALLDRHGGRGVMGAGSLLGAAGFALLSQVHSLPAYYAAWTVLGCAMAMTMYEAAFATINRQFGMDSRKAISTLTLFGGFASTVSWPLTQYLDAHAGWRATCLVYAAAQLLLSFPLHLLLPSGKQLPPHAAAAPAAPSATGAREHSLQEALRHPAFWKLAFAFSANSFIFSALSVHLIPLLQQYGHAATLAVWLAALVGPMQVAGRIGEMTIGRHALPRTIGKITFCSLPAALLALLLFGHHAWAAALFCMMYGMSNGILTIVRGTIPQTMFGRRHYGAISGALAGPALIARAAGPLAVAGLVRYAAPAILLLVLLAAALASLAFYLLAIRAQSQRE</sequence>
<feature type="transmembrane region" description="Helical" evidence="6">
    <location>
        <begin position="307"/>
        <end position="327"/>
    </location>
</feature>
<evidence type="ECO:0000256" key="1">
    <source>
        <dbReference type="ARBA" id="ARBA00004141"/>
    </source>
</evidence>
<dbReference type="GO" id="GO:0016020">
    <property type="term" value="C:membrane"/>
    <property type="evidence" value="ECO:0007669"/>
    <property type="project" value="UniProtKB-SubCell"/>
</dbReference>
<evidence type="ECO:0000256" key="2">
    <source>
        <dbReference type="ARBA" id="ARBA00022448"/>
    </source>
</evidence>
<keyword evidence="3 6" id="KW-0812">Transmembrane</keyword>
<evidence type="ECO:0000256" key="5">
    <source>
        <dbReference type="ARBA" id="ARBA00023136"/>
    </source>
</evidence>
<dbReference type="InterPro" id="IPR052983">
    <property type="entry name" value="MFS_Riboflavin_Transporter"/>
</dbReference>
<dbReference type="PANTHER" id="PTHR43385">
    <property type="entry name" value="RIBOFLAVIN TRANSPORTER RIBJ"/>
    <property type="match status" value="1"/>
</dbReference>